<dbReference type="AlphaFoldDB" id="A0A975U730"/>
<gene>
    <name evidence="1" type="ORF">KNV97_03960</name>
</gene>
<sequence>MQAKTKGRVILIAIVLFFALPALVAKAVLSNHWYQSGITNKGTLIEPRVTLSQLGIDNPLQHSRWQMAYLVPDQCDDACRQQLHLLTQSHTALGKEQGRVSPVLLLSAGSDLNAIRDLTLPRITVNQRFIQTVGAVQLVIIDPLGQLVMGYTASAEQQVALSRSVLADMRKLLKLSRVG</sequence>
<dbReference type="RefSeq" id="WP_136483747.1">
    <property type="nucleotide sequence ID" value="NZ_CP076642.1"/>
</dbReference>
<reference evidence="1" key="1">
    <citation type="submission" date="2021-06" db="EMBL/GenBank/DDBJ databases">
        <title>Vibrio nov. sp., novel gut bacterium isolated from Yellow Sea oyster.</title>
        <authorList>
            <person name="Muhammad N."/>
            <person name="Nguyen T.H."/>
            <person name="Lee Y.-J."/>
            <person name="Ko J."/>
            <person name="Kim S.-G."/>
        </authorList>
    </citation>
    <scope>NUCLEOTIDE SEQUENCE</scope>
    <source>
        <strain evidence="1">OG9-811</strain>
    </source>
</reference>
<name>A0A975U730_9VIBR</name>
<keyword evidence="2" id="KW-1185">Reference proteome</keyword>
<evidence type="ECO:0008006" key="3">
    <source>
        <dbReference type="Google" id="ProtNLM"/>
    </source>
</evidence>
<dbReference type="Proteomes" id="UP000694232">
    <property type="component" value="Chromosome 2"/>
</dbReference>
<proteinExistence type="predicted"/>
<dbReference type="KEGG" id="vos:KNV97_03960"/>
<organism evidence="1 2">
    <name type="scientific">Vibrio ostreae</name>
    <dbReference type="NCBI Taxonomy" id="2841925"/>
    <lineage>
        <taxon>Bacteria</taxon>
        <taxon>Pseudomonadati</taxon>
        <taxon>Pseudomonadota</taxon>
        <taxon>Gammaproteobacteria</taxon>
        <taxon>Vibrionales</taxon>
        <taxon>Vibrionaceae</taxon>
        <taxon>Vibrio</taxon>
    </lineage>
</organism>
<dbReference type="EMBL" id="CP076642">
    <property type="protein sequence ID" value="QXO15582.1"/>
    <property type="molecule type" value="Genomic_DNA"/>
</dbReference>
<evidence type="ECO:0000313" key="2">
    <source>
        <dbReference type="Proteomes" id="UP000694232"/>
    </source>
</evidence>
<protein>
    <recommendedName>
        <fullName evidence="3">Cytochrome oxidase biogenesis cluster protein</fullName>
    </recommendedName>
</protein>
<accession>A0A975U730</accession>
<evidence type="ECO:0000313" key="1">
    <source>
        <dbReference type="EMBL" id="QXO15582.1"/>
    </source>
</evidence>